<evidence type="ECO:0000313" key="3">
    <source>
        <dbReference type="Proteomes" id="UP000017559"/>
    </source>
</evidence>
<dbReference type="KEGG" id="mrr:Moror_3261"/>
<organism evidence="2 3">
    <name type="scientific">Moniliophthora roreri (strain MCA 2997)</name>
    <name type="common">Cocoa frosty pod rot fungus</name>
    <name type="synonym">Crinipellis roreri</name>
    <dbReference type="NCBI Taxonomy" id="1381753"/>
    <lineage>
        <taxon>Eukaryota</taxon>
        <taxon>Fungi</taxon>
        <taxon>Dikarya</taxon>
        <taxon>Basidiomycota</taxon>
        <taxon>Agaricomycotina</taxon>
        <taxon>Agaricomycetes</taxon>
        <taxon>Agaricomycetidae</taxon>
        <taxon>Agaricales</taxon>
        <taxon>Marasmiineae</taxon>
        <taxon>Marasmiaceae</taxon>
        <taxon>Moniliophthora</taxon>
    </lineage>
</organism>
<dbReference type="AlphaFoldDB" id="V2W4D2"/>
<protein>
    <submittedName>
        <fullName evidence="2">Uncharacterized protein</fullName>
    </submittedName>
</protein>
<comment type="caution">
    <text evidence="2">The sequence shown here is derived from an EMBL/GenBank/DDBJ whole genome shotgun (WGS) entry which is preliminary data.</text>
</comment>
<name>V2W4D2_MONRO</name>
<keyword evidence="3" id="KW-1185">Reference proteome</keyword>
<dbReference type="HOGENOM" id="CLU_863538_0_0_1"/>
<dbReference type="Proteomes" id="UP000017559">
    <property type="component" value="Unassembled WGS sequence"/>
</dbReference>
<dbReference type="OrthoDB" id="3062339at2759"/>
<proteinExistence type="predicted"/>
<feature type="region of interest" description="Disordered" evidence="1">
    <location>
        <begin position="314"/>
        <end position="378"/>
    </location>
</feature>
<accession>V2W4D2</accession>
<evidence type="ECO:0000256" key="1">
    <source>
        <dbReference type="SAM" id="MobiDB-lite"/>
    </source>
</evidence>
<sequence length="392" mass="43923">MVSLNEYFSAVTARNEDGSVTQDILDNPINVCNAMSAYIDWYTKAHADYIRYLKEDGKYQTTLNCVLRPFMKLATMTRDNHDIHVFGFALDTTHDTQGKTLSCMWGTPEMLEIQNQYALNIKEKITNLEAMLRVSQMNQCGIDVSYHYTALIPRLEAPYIEKGARDRHRAIWTAIMKAETQLVCKEAVAVGSFVKRAGALQICLLNWPDNVPFPGLGGVGPRGLRKDHYKQFLPAKEEWIRKLVDGSLLKKEQQEPTVVCFECWTAGGFFSVVVIFQWIPIVQSSNGSDLGCACDSEDWLKKHSIDEQDIDEAGTEQAGKEHAGKEQAQEKGKAHAVEQAEKEGGEEESQSPIPLKGPSKHTLPAAPPSSSPHKAPRVDLFKLLKHRCKLTM</sequence>
<evidence type="ECO:0000313" key="2">
    <source>
        <dbReference type="EMBL" id="ESK81633.1"/>
    </source>
</evidence>
<reference evidence="2 3" key="1">
    <citation type="journal article" date="2014" name="BMC Genomics">
        <title>Genome and secretome analysis of the hemibiotrophic fungal pathogen, Moniliophthora roreri, which causes frosty pod rot disease of cacao: mechanisms of the biotrophic and necrotrophic phases.</title>
        <authorList>
            <person name="Meinhardt L.W."/>
            <person name="Costa G.G.L."/>
            <person name="Thomazella D.P.T."/>
            <person name="Teixeira P.J.P.L."/>
            <person name="Carazzolle M.F."/>
            <person name="Schuster S.C."/>
            <person name="Carlson J.E."/>
            <person name="Guiltinan M.J."/>
            <person name="Mieczkowski P."/>
            <person name="Farmer A."/>
            <person name="Ramaraj T."/>
            <person name="Crozier J."/>
            <person name="Davis R.E."/>
            <person name="Shao J."/>
            <person name="Melnick R.L."/>
            <person name="Pereira G.A.G."/>
            <person name="Bailey B.A."/>
        </authorList>
    </citation>
    <scope>NUCLEOTIDE SEQUENCE [LARGE SCALE GENOMIC DNA]</scope>
    <source>
        <strain evidence="2 3">MCA 2997</strain>
    </source>
</reference>
<feature type="compositionally biased region" description="Basic and acidic residues" evidence="1">
    <location>
        <begin position="318"/>
        <end position="343"/>
    </location>
</feature>
<dbReference type="EMBL" id="AWSO01002332">
    <property type="protein sequence ID" value="ESK81633.1"/>
    <property type="molecule type" value="Genomic_DNA"/>
</dbReference>
<gene>
    <name evidence="2" type="ORF">Moror_3261</name>
</gene>